<dbReference type="RefSeq" id="WP_015498924.1">
    <property type="nucleotide sequence ID" value="NC_020911.1"/>
</dbReference>
<dbReference type="OrthoDB" id="8244198at2"/>
<evidence type="ECO:0000313" key="2">
    <source>
        <dbReference type="EMBL" id="AGI66882.1"/>
    </source>
</evidence>
<accession>M9R3T1</accession>
<dbReference type="KEGG" id="oat:OAN307_c11810"/>
<evidence type="ECO:0000259" key="1">
    <source>
        <dbReference type="Pfam" id="PF06568"/>
    </source>
</evidence>
<proteinExistence type="predicted"/>
<dbReference type="EMBL" id="CP003740">
    <property type="protein sequence ID" value="AGI66882.1"/>
    <property type="molecule type" value="Genomic_DNA"/>
</dbReference>
<dbReference type="Proteomes" id="UP000005307">
    <property type="component" value="Chromosome"/>
</dbReference>
<sequence length="72" mass="8196">MAHTSDTRIFGTSAVSHFANLRNTLAIRFGQYQTYRETLRELESLTKRELNDLGLNQHTLQAVAREAAYVKA</sequence>
<evidence type="ECO:0000313" key="3">
    <source>
        <dbReference type="Proteomes" id="UP000005307"/>
    </source>
</evidence>
<dbReference type="HOGENOM" id="CLU_178481_1_1_5"/>
<dbReference type="eggNOG" id="COG5457">
    <property type="taxonomic scope" value="Bacteria"/>
</dbReference>
<reference evidence="2 3" key="1">
    <citation type="journal article" date="2013" name="PLoS ONE">
        <title>Poles Apart: Arctic and Antarctic Octadecabacter strains Share High Genome Plasticity and a New Type of Xanthorhodopsin.</title>
        <authorList>
            <person name="Vollmers J."/>
            <person name="Voget S."/>
            <person name="Dietrich S."/>
            <person name="Gollnow K."/>
            <person name="Smits M."/>
            <person name="Meyer K."/>
            <person name="Brinkhoff T."/>
            <person name="Simon M."/>
            <person name="Daniel R."/>
        </authorList>
    </citation>
    <scope>NUCLEOTIDE SEQUENCE [LARGE SCALE GENOMIC DNA]</scope>
    <source>
        <strain evidence="2 3">307</strain>
    </source>
</reference>
<dbReference type="STRING" id="391626.OAN307_c11810"/>
<feature type="domain" description="YjiS-like" evidence="1">
    <location>
        <begin position="28"/>
        <end position="56"/>
    </location>
</feature>
<dbReference type="InterPro" id="IPR009506">
    <property type="entry name" value="YjiS-like"/>
</dbReference>
<dbReference type="AlphaFoldDB" id="M9R3T1"/>
<keyword evidence="3" id="KW-1185">Reference proteome</keyword>
<organism evidence="2 3">
    <name type="scientific">Octadecabacter antarcticus 307</name>
    <dbReference type="NCBI Taxonomy" id="391626"/>
    <lineage>
        <taxon>Bacteria</taxon>
        <taxon>Pseudomonadati</taxon>
        <taxon>Pseudomonadota</taxon>
        <taxon>Alphaproteobacteria</taxon>
        <taxon>Rhodobacterales</taxon>
        <taxon>Roseobacteraceae</taxon>
        <taxon>Octadecabacter</taxon>
    </lineage>
</organism>
<name>M9R3T1_9RHOB</name>
<protein>
    <recommendedName>
        <fullName evidence="1">YjiS-like domain-containing protein</fullName>
    </recommendedName>
</protein>
<dbReference type="Pfam" id="PF06568">
    <property type="entry name" value="YjiS-like"/>
    <property type="match status" value="1"/>
</dbReference>
<gene>
    <name evidence="2" type="ORF">OAN307_c11810</name>
</gene>